<feature type="region of interest" description="Disordered" evidence="1">
    <location>
        <begin position="70"/>
        <end position="103"/>
    </location>
</feature>
<protein>
    <submittedName>
        <fullName evidence="2">Uncharacterized protein</fullName>
    </submittedName>
</protein>
<evidence type="ECO:0000313" key="3">
    <source>
        <dbReference type="Proteomes" id="UP001177003"/>
    </source>
</evidence>
<evidence type="ECO:0000256" key="1">
    <source>
        <dbReference type="SAM" id="MobiDB-lite"/>
    </source>
</evidence>
<gene>
    <name evidence="2" type="ORF">LSALG_LOCUS12015</name>
</gene>
<proteinExistence type="predicted"/>
<dbReference type="Proteomes" id="UP001177003">
    <property type="component" value="Chromosome 2"/>
</dbReference>
<keyword evidence="3" id="KW-1185">Reference proteome</keyword>
<name>A0AA35W0Z1_LACSI</name>
<reference evidence="2" key="1">
    <citation type="submission" date="2023-04" db="EMBL/GenBank/DDBJ databases">
        <authorList>
            <person name="Vijverberg K."/>
            <person name="Xiong W."/>
            <person name="Schranz E."/>
        </authorList>
    </citation>
    <scope>NUCLEOTIDE SEQUENCE</scope>
</reference>
<accession>A0AA35W0Z1</accession>
<sequence length="103" mass="11968">MRITPNSLRLCLIRIFPGSIRSFWLNGSEILFDLHKRRGLSRTFTRNYEHGPYYHLSYLLLTSPPARRRLPHRPETFDSHNSVTPNASCVLSDNGERIKGSEQ</sequence>
<organism evidence="2 3">
    <name type="scientific">Lactuca saligna</name>
    <name type="common">Willowleaf lettuce</name>
    <dbReference type="NCBI Taxonomy" id="75948"/>
    <lineage>
        <taxon>Eukaryota</taxon>
        <taxon>Viridiplantae</taxon>
        <taxon>Streptophyta</taxon>
        <taxon>Embryophyta</taxon>
        <taxon>Tracheophyta</taxon>
        <taxon>Spermatophyta</taxon>
        <taxon>Magnoliopsida</taxon>
        <taxon>eudicotyledons</taxon>
        <taxon>Gunneridae</taxon>
        <taxon>Pentapetalae</taxon>
        <taxon>asterids</taxon>
        <taxon>campanulids</taxon>
        <taxon>Asterales</taxon>
        <taxon>Asteraceae</taxon>
        <taxon>Cichorioideae</taxon>
        <taxon>Cichorieae</taxon>
        <taxon>Lactucinae</taxon>
        <taxon>Lactuca</taxon>
    </lineage>
</organism>
<dbReference type="EMBL" id="OX465078">
    <property type="protein sequence ID" value="CAI9271753.1"/>
    <property type="molecule type" value="Genomic_DNA"/>
</dbReference>
<feature type="compositionally biased region" description="Basic and acidic residues" evidence="1">
    <location>
        <begin position="94"/>
        <end position="103"/>
    </location>
</feature>
<evidence type="ECO:0000313" key="2">
    <source>
        <dbReference type="EMBL" id="CAI9271753.1"/>
    </source>
</evidence>
<feature type="compositionally biased region" description="Polar residues" evidence="1">
    <location>
        <begin position="79"/>
        <end position="91"/>
    </location>
</feature>
<dbReference type="AlphaFoldDB" id="A0AA35W0Z1"/>